<dbReference type="PANTHER" id="PTHR43201:SF5">
    <property type="entry name" value="MEDIUM-CHAIN ACYL-COA LIGASE ACSF2, MITOCHONDRIAL"/>
    <property type="match status" value="1"/>
</dbReference>
<dbReference type="InterPro" id="IPR020845">
    <property type="entry name" value="AMP-binding_CS"/>
</dbReference>
<evidence type="ECO:0000256" key="1">
    <source>
        <dbReference type="ARBA" id="ARBA00006432"/>
    </source>
</evidence>
<evidence type="ECO:0000256" key="2">
    <source>
        <dbReference type="ARBA" id="ARBA00022598"/>
    </source>
</evidence>
<dbReference type="PROSITE" id="PS00455">
    <property type="entry name" value="AMP_BINDING"/>
    <property type="match status" value="1"/>
</dbReference>
<dbReference type="Proteomes" id="UP001240447">
    <property type="component" value="Unassembled WGS sequence"/>
</dbReference>
<dbReference type="InterPro" id="IPR045851">
    <property type="entry name" value="AMP-bd_C_sf"/>
</dbReference>
<dbReference type="InterPro" id="IPR025110">
    <property type="entry name" value="AMP-bd_C"/>
</dbReference>
<dbReference type="RefSeq" id="WP_306825390.1">
    <property type="nucleotide sequence ID" value="NZ_JAUSQM010000001.1"/>
</dbReference>
<sequence>MLDHAAPRTLGELLALRAVTHADRPAVCDEVVALSYAELAGRARAVARLLSARGVRPGDRVVVQGRNEVTWVVAAYGVLLAGGTVVPLGARVTEQERSTLIDQLIPRLAVIGHGVAVPDTEDLDCLTFTELEAVAPCAGAGVATDAWVDPGDQAIVICSSGTSGRLKAVPMAHWQLLRMYDDTRLVLGCREDDVWAGVVPVSHSFGFNGVLLVAFLAGASVRLVPDYRRDALAALVAAGEVTVLAGPPAIYHDLAEQLDAPAPRLRVGIVGSTEVSATEMVALARTLGVPRFVTGYGMTETCGTVAIGDLDPTTEDPTPWMPLMPGVEARICDSSGAELPAGTAGRILVRGYNLTRPYAAAPDLLPGGWFDTGDVGQVDAAGRLAVTGRVDDMVIVSGFNVHPSEVEAVLREHPGVAQVGVVGTRDPRTGHRLAACIVPTDPLDPPDREAVRAWVRDRLSPYKVPSEVVLLDELPATATGKLSRVALRQTVTGAQSASTR</sequence>
<dbReference type="PANTHER" id="PTHR43201">
    <property type="entry name" value="ACYL-COA SYNTHETASE"/>
    <property type="match status" value="1"/>
</dbReference>
<dbReference type="Pfam" id="PF00501">
    <property type="entry name" value="AMP-binding"/>
    <property type="match status" value="1"/>
</dbReference>
<comment type="caution">
    <text evidence="5">The sequence shown here is derived from an EMBL/GenBank/DDBJ whole genome shotgun (WGS) entry which is preliminary data.</text>
</comment>
<gene>
    <name evidence="5" type="ORF">J2S59_003740</name>
</gene>
<feature type="domain" description="AMP-binding enzyme C-terminal" evidence="4">
    <location>
        <begin position="405"/>
        <end position="481"/>
    </location>
</feature>
<keyword evidence="6" id="KW-1185">Reference proteome</keyword>
<name>A0ABT9NU19_9ACTN</name>
<proteinExistence type="inferred from homology"/>
<organism evidence="5 6">
    <name type="scientific">Nocardioides massiliensis</name>
    <dbReference type="NCBI Taxonomy" id="1325935"/>
    <lineage>
        <taxon>Bacteria</taxon>
        <taxon>Bacillati</taxon>
        <taxon>Actinomycetota</taxon>
        <taxon>Actinomycetes</taxon>
        <taxon>Propionibacteriales</taxon>
        <taxon>Nocardioidaceae</taxon>
        <taxon>Nocardioides</taxon>
    </lineage>
</organism>
<dbReference type="SUPFAM" id="SSF56801">
    <property type="entry name" value="Acetyl-CoA synthetase-like"/>
    <property type="match status" value="1"/>
</dbReference>
<reference evidence="5 6" key="1">
    <citation type="submission" date="2023-07" db="EMBL/GenBank/DDBJ databases">
        <title>Sequencing the genomes of 1000 actinobacteria strains.</title>
        <authorList>
            <person name="Klenk H.-P."/>
        </authorList>
    </citation>
    <scope>NUCLEOTIDE SEQUENCE [LARGE SCALE GENOMIC DNA]</scope>
    <source>
        <strain evidence="5 6">GD13</strain>
    </source>
</reference>
<protein>
    <submittedName>
        <fullName evidence="5">Acyl-CoA synthetase (AMP-forming)/AMP-acid ligase II</fullName>
    </submittedName>
</protein>
<dbReference type="Gene3D" id="3.40.50.12780">
    <property type="entry name" value="N-terminal domain of ligase-like"/>
    <property type="match status" value="1"/>
</dbReference>
<evidence type="ECO:0000259" key="3">
    <source>
        <dbReference type="Pfam" id="PF00501"/>
    </source>
</evidence>
<dbReference type="InterPro" id="IPR042099">
    <property type="entry name" value="ANL_N_sf"/>
</dbReference>
<dbReference type="GO" id="GO:0016874">
    <property type="term" value="F:ligase activity"/>
    <property type="evidence" value="ECO:0007669"/>
    <property type="project" value="UniProtKB-KW"/>
</dbReference>
<accession>A0ABT9NU19</accession>
<dbReference type="Pfam" id="PF13193">
    <property type="entry name" value="AMP-binding_C"/>
    <property type="match status" value="1"/>
</dbReference>
<evidence type="ECO:0000259" key="4">
    <source>
        <dbReference type="Pfam" id="PF13193"/>
    </source>
</evidence>
<comment type="similarity">
    <text evidence="1">Belongs to the ATP-dependent AMP-binding enzyme family.</text>
</comment>
<dbReference type="Gene3D" id="3.30.300.30">
    <property type="match status" value="1"/>
</dbReference>
<evidence type="ECO:0000313" key="6">
    <source>
        <dbReference type="Proteomes" id="UP001240447"/>
    </source>
</evidence>
<evidence type="ECO:0000313" key="5">
    <source>
        <dbReference type="EMBL" id="MDP9823931.1"/>
    </source>
</evidence>
<keyword evidence="2 5" id="KW-0436">Ligase</keyword>
<dbReference type="InterPro" id="IPR000873">
    <property type="entry name" value="AMP-dep_synth/lig_dom"/>
</dbReference>
<dbReference type="EMBL" id="JAUSQM010000001">
    <property type="protein sequence ID" value="MDP9823931.1"/>
    <property type="molecule type" value="Genomic_DNA"/>
</dbReference>
<feature type="domain" description="AMP-dependent synthetase/ligase" evidence="3">
    <location>
        <begin position="17"/>
        <end position="358"/>
    </location>
</feature>